<dbReference type="AlphaFoldDB" id="A0A1H5Z050"/>
<feature type="region of interest" description="Disordered" evidence="1">
    <location>
        <begin position="172"/>
        <end position="296"/>
    </location>
</feature>
<dbReference type="EMBL" id="FNVU01000004">
    <property type="protein sequence ID" value="SEG29017.1"/>
    <property type="molecule type" value="Genomic_DNA"/>
</dbReference>
<protein>
    <recommendedName>
        <fullName evidence="5">DUF1453 domain-containing protein</fullName>
    </recommendedName>
</protein>
<dbReference type="RefSeq" id="WP_103885502.1">
    <property type="nucleotide sequence ID" value="NZ_FNVU01000004.1"/>
</dbReference>
<accession>A0A1H5Z050</accession>
<feature type="compositionally biased region" description="Basic and acidic residues" evidence="1">
    <location>
        <begin position="175"/>
        <end position="188"/>
    </location>
</feature>
<dbReference type="Proteomes" id="UP000236754">
    <property type="component" value="Unassembled WGS sequence"/>
</dbReference>
<feature type="transmembrane region" description="Helical" evidence="2">
    <location>
        <begin position="26"/>
        <end position="44"/>
    </location>
</feature>
<keyword evidence="2" id="KW-0472">Membrane</keyword>
<evidence type="ECO:0000256" key="1">
    <source>
        <dbReference type="SAM" id="MobiDB-lite"/>
    </source>
</evidence>
<feature type="compositionally biased region" description="Basic and acidic residues" evidence="1">
    <location>
        <begin position="232"/>
        <end position="258"/>
    </location>
</feature>
<feature type="transmembrane region" description="Helical" evidence="2">
    <location>
        <begin position="96"/>
        <end position="121"/>
    </location>
</feature>
<keyword evidence="2" id="KW-0812">Transmembrane</keyword>
<feature type="transmembrane region" description="Helical" evidence="2">
    <location>
        <begin position="56"/>
        <end position="76"/>
    </location>
</feature>
<feature type="compositionally biased region" description="Basic residues" evidence="1">
    <location>
        <begin position="286"/>
        <end position="296"/>
    </location>
</feature>
<dbReference type="OrthoDB" id="4249743at2"/>
<evidence type="ECO:0000313" key="4">
    <source>
        <dbReference type="Proteomes" id="UP000236754"/>
    </source>
</evidence>
<feature type="compositionally biased region" description="Gly residues" evidence="1">
    <location>
        <begin position="259"/>
        <end position="273"/>
    </location>
</feature>
<evidence type="ECO:0000256" key="2">
    <source>
        <dbReference type="SAM" id="Phobius"/>
    </source>
</evidence>
<evidence type="ECO:0008006" key="5">
    <source>
        <dbReference type="Google" id="ProtNLM"/>
    </source>
</evidence>
<keyword evidence="2" id="KW-1133">Transmembrane helix</keyword>
<organism evidence="3 4">
    <name type="scientific">Actinacidiphila yanglinensis</name>
    <dbReference type="NCBI Taxonomy" id="310779"/>
    <lineage>
        <taxon>Bacteria</taxon>
        <taxon>Bacillati</taxon>
        <taxon>Actinomycetota</taxon>
        <taxon>Actinomycetes</taxon>
        <taxon>Kitasatosporales</taxon>
        <taxon>Streptomycetaceae</taxon>
        <taxon>Actinacidiphila</taxon>
    </lineage>
</organism>
<name>A0A1H5Z050_9ACTN</name>
<sequence length="296" mass="31625">MLEVLAVIAIVVYVIGRQLLGESLRGKRVVLLPAILTIVGLTRLGGSGHHVRALDVACLVAGGVIAAAIGAGQGAVMRLEHRDGGLWGRMPVSGLLLWVALVCSRLAMTVLASALGAHVAASTAPIVLMLGVNRLGQAAVITRRALSAGIPFAREKDGSVFLSDQLSGLGARLSGGRDTRASRADDRQAPYAPYEGSAAYDDRYDRDRYDDRYHRDGYDRQDSYDRQGGQEPYDRGRGHGPYDRYDDGGGRDRGDGIRTGRGPVGGGQGGPLDGLGAALRDLRGARRDRRSPRRYR</sequence>
<evidence type="ECO:0000313" key="3">
    <source>
        <dbReference type="EMBL" id="SEG29017.1"/>
    </source>
</evidence>
<gene>
    <name evidence="3" type="ORF">SAMN05216223_104211</name>
</gene>
<keyword evidence="4" id="KW-1185">Reference proteome</keyword>
<reference evidence="3 4" key="1">
    <citation type="submission" date="2016-10" db="EMBL/GenBank/DDBJ databases">
        <authorList>
            <person name="de Groot N.N."/>
        </authorList>
    </citation>
    <scope>NUCLEOTIDE SEQUENCE [LARGE SCALE GENOMIC DNA]</scope>
    <source>
        <strain evidence="3 4">CGMCC 4.2023</strain>
    </source>
</reference>
<proteinExistence type="predicted"/>
<feature type="compositionally biased region" description="Basic and acidic residues" evidence="1">
    <location>
        <begin position="200"/>
        <end position="225"/>
    </location>
</feature>